<evidence type="ECO:0000313" key="2">
    <source>
        <dbReference type="EMBL" id="WAS92662.1"/>
    </source>
</evidence>
<dbReference type="EMBL" id="CP114040">
    <property type="protein sequence ID" value="WAS92662.1"/>
    <property type="molecule type" value="Genomic_DNA"/>
</dbReference>
<protein>
    <submittedName>
        <fullName evidence="2">Uncharacterized protein</fullName>
    </submittedName>
</protein>
<name>A0ABY7H0D1_9BACT</name>
<reference evidence="2" key="1">
    <citation type="submission" date="2022-11" db="EMBL/GenBank/DDBJ databases">
        <title>Minimal conservation of predation-associated metabolite biosynthetic gene clusters underscores biosynthetic potential of Myxococcota including descriptions for ten novel species: Archangium lansinium sp. nov., Myxococcus landrumus sp. nov., Nannocystis bai.</title>
        <authorList>
            <person name="Ahearne A."/>
            <person name="Stevens C."/>
            <person name="Dowd S."/>
        </authorList>
    </citation>
    <scope>NUCLEOTIDE SEQUENCE</scope>
    <source>
        <strain evidence="2">Fl3</strain>
    </source>
</reference>
<sequence>MSKHNELRAQHGEPAFKPYFLRYLATKGVDEHAWGQAWNSWHARMDADKSGQLWARFNTAQNALTMQAHFGDVADMSQEVRGGLTLDMYARLSAEAAQPGVDFEALLARHGVSMTVWNSGREAWTLAMSQDTMHRITTQYGQLYAKYNPAHVAAMQAQAAQLIANRPESSAQEEEPEVEYTFEVALAELQSPVPRTRWHAAHLMAQKIQTELEGDRARQKQALAACVPQLLDCLDRHDKETVSSAEAAARDLVELGQTGDEAKGAVTRCLLRGREHLATVQAAFAPIQNKNVPERIYLQSEIQDYTSLVETLEEILADWNDAGADAEDAASGPAAPGGRTDDEGIASKVEGARSWWDRILSLFR</sequence>
<dbReference type="Proteomes" id="UP001164459">
    <property type="component" value="Chromosome"/>
</dbReference>
<dbReference type="RefSeq" id="WP_269035019.1">
    <property type="nucleotide sequence ID" value="NZ_CP114040.1"/>
</dbReference>
<evidence type="ECO:0000313" key="3">
    <source>
        <dbReference type="Proteomes" id="UP001164459"/>
    </source>
</evidence>
<feature type="region of interest" description="Disordered" evidence="1">
    <location>
        <begin position="325"/>
        <end position="344"/>
    </location>
</feature>
<accession>A0ABY7H0D1</accession>
<gene>
    <name evidence="2" type="ORF">O0S08_41310</name>
</gene>
<organism evidence="2 3">
    <name type="scientific">Nannocystis punicea</name>
    <dbReference type="NCBI Taxonomy" id="2995304"/>
    <lineage>
        <taxon>Bacteria</taxon>
        <taxon>Pseudomonadati</taxon>
        <taxon>Myxococcota</taxon>
        <taxon>Polyangia</taxon>
        <taxon>Nannocystales</taxon>
        <taxon>Nannocystaceae</taxon>
        <taxon>Nannocystis</taxon>
    </lineage>
</organism>
<feature type="compositionally biased region" description="Low complexity" evidence="1">
    <location>
        <begin position="325"/>
        <end position="338"/>
    </location>
</feature>
<evidence type="ECO:0000256" key="1">
    <source>
        <dbReference type="SAM" id="MobiDB-lite"/>
    </source>
</evidence>
<keyword evidence="3" id="KW-1185">Reference proteome</keyword>
<proteinExistence type="predicted"/>